<reference evidence="2 3" key="1">
    <citation type="journal article" date="2016" name="Nat. Commun.">
        <title>Thousands of microbial genomes shed light on interconnected biogeochemical processes in an aquifer system.</title>
        <authorList>
            <person name="Anantharaman K."/>
            <person name="Brown C.T."/>
            <person name="Hug L.A."/>
            <person name="Sharon I."/>
            <person name="Castelle C.J."/>
            <person name="Probst A.J."/>
            <person name="Thomas B.C."/>
            <person name="Singh A."/>
            <person name="Wilkins M.J."/>
            <person name="Karaoz U."/>
            <person name="Brodie E.L."/>
            <person name="Williams K.H."/>
            <person name="Hubbard S.S."/>
            <person name="Banfield J.F."/>
        </authorList>
    </citation>
    <scope>NUCLEOTIDE SEQUENCE [LARGE SCALE GENOMIC DNA]</scope>
</reference>
<dbReference type="AlphaFoldDB" id="A0A1G2H2I2"/>
<dbReference type="Proteomes" id="UP000178186">
    <property type="component" value="Unassembled WGS sequence"/>
</dbReference>
<sequence>MQQFQVPQFIEVEDKIFGPLTTKQFFYLLGAGGLTFLIWFFLNNYFFTLLLASPIIALSAALAFMKINGRPFIDLLSNSVTYILKPRLYIWQKSKEERQHIPENDKLIRTGLIIPKVTKSKLNDLAWSLDVMQNIREKEK</sequence>
<gene>
    <name evidence="2" type="ORF">A3H64_02170</name>
</gene>
<dbReference type="Pfam" id="PF12666">
    <property type="entry name" value="PrgI"/>
    <property type="match status" value="1"/>
</dbReference>
<dbReference type="STRING" id="1802128.A3H64_02170"/>
<evidence type="ECO:0000256" key="1">
    <source>
        <dbReference type="SAM" id="Phobius"/>
    </source>
</evidence>
<feature type="transmembrane region" description="Helical" evidence="1">
    <location>
        <begin position="25"/>
        <end position="42"/>
    </location>
</feature>
<proteinExistence type="predicted"/>
<comment type="caution">
    <text evidence="2">The sequence shown here is derived from an EMBL/GenBank/DDBJ whole genome shotgun (WGS) entry which is preliminary data.</text>
</comment>
<name>A0A1G2H2I2_9BACT</name>
<evidence type="ECO:0008006" key="4">
    <source>
        <dbReference type="Google" id="ProtNLM"/>
    </source>
</evidence>
<evidence type="ECO:0000313" key="3">
    <source>
        <dbReference type="Proteomes" id="UP000178186"/>
    </source>
</evidence>
<feature type="transmembrane region" description="Helical" evidence="1">
    <location>
        <begin position="48"/>
        <end position="65"/>
    </location>
</feature>
<keyword evidence="1" id="KW-0472">Membrane</keyword>
<keyword evidence="1" id="KW-1133">Transmembrane helix</keyword>
<accession>A0A1G2H2I2</accession>
<protein>
    <recommendedName>
        <fullName evidence="4">PrgI family protein</fullName>
    </recommendedName>
</protein>
<dbReference type="InterPro" id="IPR024414">
    <property type="entry name" value="Uncharacterised_PrgI"/>
</dbReference>
<keyword evidence="1" id="KW-0812">Transmembrane</keyword>
<dbReference type="EMBL" id="MHNY01000018">
    <property type="protein sequence ID" value="OGZ56178.1"/>
    <property type="molecule type" value="Genomic_DNA"/>
</dbReference>
<evidence type="ECO:0000313" key="2">
    <source>
        <dbReference type="EMBL" id="OGZ56178.1"/>
    </source>
</evidence>
<organism evidence="2 3">
    <name type="scientific">Candidatus Ryanbacteria bacterium RIFCSPLOWO2_02_FULL_45_11c</name>
    <dbReference type="NCBI Taxonomy" id="1802128"/>
    <lineage>
        <taxon>Bacteria</taxon>
        <taxon>Candidatus Ryaniibacteriota</taxon>
    </lineage>
</organism>